<dbReference type="Pfam" id="PF08388">
    <property type="entry name" value="GIIM"/>
    <property type="match status" value="1"/>
</dbReference>
<keyword evidence="2" id="KW-0808">Transferase</keyword>
<evidence type="ECO:0000259" key="1">
    <source>
        <dbReference type="Pfam" id="PF08388"/>
    </source>
</evidence>
<protein>
    <submittedName>
        <fullName evidence="2">RNA-directed DNA polymerase</fullName>
    </submittedName>
</protein>
<feature type="domain" description="Group II intron maturase-specific" evidence="1">
    <location>
        <begin position="14"/>
        <end position="71"/>
    </location>
</feature>
<keyword evidence="2" id="KW-0548">Nucleotidyltransferase</keyword>
<dbReference type="GO" id="GO:0003964">
    <property type="term" value="F:RNA-directed DNA polymerase activity"/>
    <property type="evidence" value="ECO:0007669"/>
    <property type="project" value="UniProtKB-KW"/>
</dbReference>
<dbReference type="EMBL" id="FOUY01000102">
    <property type="protein sequence ID" value="SFO59798.1"/>
    <property type="molecule type" value="Genomic_DNA"/>
</dbReference>
<dbReference type="InterPro" id="IPR013597">
    <property type="entry name" value="Mat_intron_G2"/>
</dbReference>
<keyword evidence="2" id="KW-0695">RNA-directed DNA polymerase</keyword>
<accession>A0A1I5IGK2</accession>
<dbReference type="Proteomes" id="UP000199614">
    <property type="component" value="Unassembled WGS sequence"/>
</dbReference>
<dbReference type="AlphaFoldDB" id="A0A1I5IGK2"/>
<name>A0A1I5IGK2_PSUAM</name>
<keyword evidence="3" id="KW-1185">Reference proteome</keyword>
<sequence length="73" mass="8383">MCGFVPLVGKAARKSMARTIRQRNRGRRINLGFRGPATVVDPVVPGWINYDGRFYKSELMNFLEQQINPFLVK</sequence>
<organism evidence="2 3">
    <name type="scientific">Pseudonocardia ammonioxydans</name>
    <dbReference type="NCBI Taxonomy" id="260086"/>
    <lineage>
        <taxon>Bacteria</taxon>
        <taxon>Bacillati</taxon>
        <taxon>Actinomycetota</taxon>
        <taxon>Actinomycetes</taxon>
        <taxon>Pseudonocardiales</taxon>
        <taxon>Pseudonocardiaceae</taxon>
        <taxon>Pseudonocardia</taxon>
    </lineage>
</organism>
<gene>
    <name evidence="2" type="ORF">SAMN05216207_11022</name>
</gene>
<reference evidence="2 3" key="1">
    <citation type="submission" date="2016-10" db="EMBL/GenBank/DDBJ databases">
        <authorList>
            <person name="de Groot N.N."/>
        </authorList>
    </citation>
    <scope>NUCLEOTIDE SEQUENCE [LARGE SCALE GENOMIC DNA]</scope>
    <source>
        <strain evidence="2 3">CGMCC 4.1877</strain>
    </source>
</reference>
<proteinExistence type="predicted"/>
<evidence type="ECO:0000313" key="3">
    <source>
        <dbReference type="Proteomes" id="UP000199614"/>
    </source>
</evidence>
<evidence type="ECO:0000313" key="2">
    <source>
        <dbReference type="EMBL" id="SFO59798.1"/>
    </source>
</evidence>
<dbReference type="OrthoDB" id="1550386at2"/>